<organism evidence="4 5">
    <name type="scientific">Sulfuritalea hydrogenivorans sk43H</name>
    <dbReference type="NCBI Taxonomy" id="1223802"/>
    <lineage>
        <taxon>Bacteria</taxon>
        <taxon>Pseudomonadati</taxon>
        <taxon>Pseudomonadota</taxon>
        <taxon>Betaproteobacteria</taxon>
        <taxon>Nitrosomonadales</taxon>
        <taxon>Sterolibacteriaceae</taxon>
        <taxon>Sulfuritalea</taxon>
    </lineage>
</organism>
<feature type="signal peptide" evidence="1">
    <location>
        <begin position="1"/>
        <end position="26"/>
    </location>
</feature>
<gene>
    <name evidence="4" type="ORF">SUTH_01904</name>
</gene>
<dbReference type="KEGG" id="shd:SUTH_01904"/>
<dbReference type="InterPro" id="IPR010563">
    <property type="entry name" value="TraK_N"/>
</dbReference>
<proteinExistence type="predicted"/>
<protein>
    <recommendedName>
        <fullName evidence="6">Type-F conjugative transfer system secretin TraK</fullName>
    </recommendedName>
</protein>
<evidence type="ECO:0000313" key="4">
    <source>
        <dbReference type="EMBL" id="BAO29696.1"/>
    </source>
</evidence>
<evidence type="ECO:0000259" key="2">
    <source>
        <dbReference type="Pfam" id="PF06586"/>
    </source>
</evidence>
<feature type="domain" description="TraK N-terminal" evidence="2">
    <location>
        <begin position="34"/>
        <end position="122"/>
    </location>
</feature>
<sequence length="237" mass="26485">MLPAALQCLWRLVALLFLGSASTVIAGQYLEGSPDDGLTATISRGEPNLIRIEGRKIRRIQGVEGEFQVNPDKETGVAYLKPVTDKPMISLFVADDAGRHWKLNLKIEDIPAETVVIRDRSRLRQEAVANAADDPRNTAIRRVLLALSRDAEPEDMVARDRLEIVPLWNEARFVLVRTLDGSLLGEKYQLTNVSKARMVIDERELYRRGVLAVMIETLELEPGEATQVFVVLEGRDG</sequence>
<keyword evidence="5" id="KW-1185">Reference proteome</keyword>
<accession>W0SF63</accession>
<dbReference type="HOGENOM" id="CLU_099760_0_0_4"/>
<dbReference type="Pfam" id="PF06586">
    <property type="entry name" value="TraK_N"/>
    <property type="match status" value="1"/>
</dbReference>
<dbReference type="STRING" id="1223802.SUTH_01904"/>
<keyword evidence="1" id="KW-0732">Signal</keyword>
<dbReference type="AlphaFoldDB" id="W0SF63"/>
<feature type="chain" id="PRO_5004795027" description="Type-F conjugative transfer system secretin TraK" evidence="1">
    <location>
        <begin position="27"/>
        <end position="237"/>
    </location>
</feature>
<evidence type="ECO:0000259" key="3">
    <source>
        <dbReference type="Pfam" id="PF23536"/>
    </source>
</evidence>
<reference evidence="4 5" key="1">
    <citation type="journal article" date="2014" name="Syst. Appl. Microbiol.">
        <title>Complete genomes of freshwater sulfur oxidizers Sulfuricella denitrificans skB26 and Sulfuritalea hydrogenivorans sk43H: genetic insights into the sulfur oxidation pathway of betaproteobacteria.</title>
        <authorList>
            <person name="Watanabe T."/>
            <person name="Kojima H."/>
            <person name="Fukui M."/>
        </authorList>
    </citation>
    <scope>NUCLEOTIDE SEQUENCE [LARGE SCALE GENOMIC DNA]</scope>
    <source>
        <strain evidence="4">DSM22779</strain>
    </source>
</reference>
<dbReference type="Proteomes" id="UP000031637">
    <property type="component" value="Chromosome"/>
</dbReference>
<name>W0SF63_9PROT</name>
<evidence type="ECO:0000313" key="5">
    <source>
        <dbReference type="Proteomes" id="UP000031637"/>
    </source>
</evidence>
<dbReference type="EMBL" id="AP012547">
    <property type="protein sequence ID" value="BAO29696.1"/>
    <property type="molecule type" value="Genomic_DNA"/>
</dbReference>
<dbReference type="InterPro" id="IPR055397">
    <property type="entry name" value="TraK_C"/>
</dbReference>
<dbReference type="Pfam" id="PF23536">
    <property type="entry name" value="TraK_C"/>
    <property type="match status" value="1"/>
</dbReference>
<evidence type="ECO:0000256" key="1">
    <source>
        <dbReference type="SAM" id="SignalP"/>
    </source>
</evidence>
<feature type="domain" description="TraK C-terminal" evidence="3">
    <location>
        <begin position="137"/>
        <end position="231"/>
    </location>
</feature>
<evidence type="ECO:0008006" key="6">
    <source>
        <dbReference type="Google" id="ProtNLM"/>
    </source>
</evidence>